<dbReference type="SUPFAM" id="SSF49464">
    <property type="entry name" value="Carboxypeptidase regulatory domain-like"/>
    <property type="match status" value="1"/>
</dbReference>
<dbReference type="Gene3D" id="2.60.40.1120">
    <property type="entry name" value="Carboxypeptidase-like, regulatory domain"/>
    <property type="match status" value="1"/>
</dbReference>
<protein>
    <submittedName>
        <fullName evidence="1">Uncharacterized protein</fullName>
    </submittedName>
</protein>
<dbReference type="KEGG" id="bbd:Belba_2269"/>
<dbReference type="InterPro" id="IPR008969">
    <property type="entry name" value="CarboxyPept-like_regulatory"/>
</dbReference>
<dbReference type="STRING" id="866536.Belba_2269"/>
<organism evidence="1 2">
    <name type="scientific">Belliella baltica (strain DSM 15883 / CIP 108006 / LMG 21964 / BA134)</name>
    <dbReference type="NCBI Taxonomy" id="866536"/>
    <lineage>
        <taxon>Bacteria</taxon>
        <taxon>Pseudomonadati</taxon>
        <taxon>Bacteroidota</taxon>
        <taxon>Cytophagia</taxon>
        <taxon>Cytophagales</taxon>
        <taxon>Cyclobacteriaceae</taxon>
        <taxon>Belliella</taxon>
    </lineage>
</organism>
<dbReference type="Pfam" id="PF13715">
    <property type="entry name" value="CarbopepD_reg_2"/>
    <property type="match status" value="1"/>
</dbReference>
<proteinExistence type="predicted"/>
<dbReference type="OrthoDB" id="9768177at2"/>
<name>I3Z6G6_BELBD</name>
<dbReference type="HOGENOM" id="CLU_074777_0_0_10"/>
<dbReference type="Proteomes" id="UP000006050">
    <property type="component" value="Chromosome"/>
</dbReference>
<evidence type="ECO:0000313" key="1">
    <source>
        <dbReference type="EMBL" id="AFL84834.1"/>
    </source>
</evidence>
<keyword evidence="2" id="KW-1185">Reference proteome</keyword>
<sequence>MDSNEFKVSIEKPCDKKWDSFSVNENGGYCPKCITTVIDFTNYSNTEILQYLKMTVQLVLDIINKHCKSLFYTLIRPNKHSIGLIIIMRLFVLTNSNMVFAKNQFFNERNYVGNQNLNNSLNVKYQVLNNEFSENLIQGKVIDNESKEPLQGVSILIEKSVVGTVTIKNGDFKLGIPDNLSKKNVKLIFRYIGYNTKSIKVRQNQSSKFYTIKLKKSKEK</sequence>
<dbReference type="eggNOG" id="COG4206">
    <property type="taxonomic scope" value="Bacteria"/>
</dbReference>
<dbReference type="EMBL" id="CP003281">
    <property type="protein sequence ID" value="AFL84834.1"/>
    <property type="molecule type" value="Genomic_DNA"/>
</dbReference>
<evidence type="ECO:0000313" key="2">
    <source>
        <dbReference type="Proteomes" id="UP000006050"/>
    </source>
</evidence>
<gene>
    <name evidence="1" type="ordered locus">Belba_2269</name>
</gene>
<dbReference type="AlphaFoldDB" id="I3Z6G6"/>
<dbReference type="RefSeq" id="WP_014772793.1">
    <property type="nucleotide sequence ID" value="NC_018010.1"/>
</dbReference>
<reference evidence="2" key="1">
    <citation type="submission" date="2012-06" db="EMBL/GenBank/DDBJ databases">
        <title>The complete genome of Belliella baltica DSM 15883.</title>
        <authorList>
            <person name="Lucas S."/>
            <person name="Copeland A."/>
            <person name="Lapidus A."/>
            <person name="Goodwin L."/>
            <person name="Pitluck S."/>
            <person name="Peters L."/>
            <person name="Mikhailova N."/>
            <person name="Davenport K."/>
            <person name="Kyrpides N."/>
            <person name="Mavromatis K."/>
            <person name="Pagani I."/>
            <person name="Ivanova N."/>
            <person name="Ovchinnikova G."/>
            <person name="Zeytun A."/>
            <person name="Detter J.C."/>
            <person name="Han C."/>
            <person name="Land M."/>
            <person name="Hauser L."/>
            <person name="Markowitz V."/>
            <person name="Cheng J.-F."/>
            <person name="Hugenholtz P."/>
            <person name="Woyke T."/>
            <person name="Wu D."/>
            <person name="Tindall B."/>
            <person name="Pomrenke H."/>
            <person name="Brambilla E."/>
            <person name="Klenk H.-P."/>
            <person name="Eisen J.A."/>
        </authorList>
    </citation>
    <scope>NUCLEOTIDE SEQUENCE [LARGE SCALE GENOMIC DNA]</scope>
    <source>
        <strain evidence="2">DSM 15883 / CIP 108006 / LMG 21964 / BA134</strain>
    </source>
</reference>
<accession>I3Z6G6</accession>